<feature type="region of interest" description="Disordered" evidence="12">
    <location>
        <begin position="327"/>
        <end position="346"/>
    </location>
</feature>
<dbReference type="InterPro" id="IPR036641">
    <property type="entry name" value="HPT_dom_sf"/>
</dbReference>
<dbReference type="Pfam" id="PF01627">
    <property type="entry name" value="Hpt"/>
    <property type="match status" value="1"/>
</dbReference>
<evidence type="ECO:0000256" key="13">
    <source>
        <dbReference type="SAM" id="Phobius"/>
    </source>
</evidence>
<feature type="domain" description="Response regulatory" evidence="14">
    <location>
        <begin position="350"/>
        <end position="468"/>
    </location>
</feature>
<keyword evidence="8" id="KW-0902">Two-component regulatory system</keyword>
<dbReference type="EMBL" id="JBHTCM010000010">
    <property type="protein sequence ID" value="MFC7333273.1"/>
    <property type="molecule type" value="Genomic_DNA"/>
</dbReference>
<evidence type="ECO:0000256" key="12">
    <source>
        <dbReference type="SAM" id="MobiDB-lite"/>
    </source>
</evidence>
<keyword evidence="4 13" id="KW-0812">Transmembrane</keyword>
<dbReference type="SUPFAM" id="SSF52172">
    <property type="entry name" value="CheY-like"/>
    <property type="match status" value="1"/>
</dbReference>
<evidence type="ECO:0000256" key="9">
    <source>
        <dbReference type="ARBA" id="ARBA00023136"/>
    </source>
</evidence>
<evidence type="ECO:0000259" key="14">
    <source>
        <dbReference type="PROSITE" id="PS50110"/>
    </source>
</evidence>
<dbReference type="Gene3D" id="3.40.50.2300">
    <property type="match status" value="1"/>
</dbReference>
<comment type="subcellular location">
    <subcellularLocation>
        <location evidence="1">Cell membrane</location>
        <topology evidence="1">Multi-pass membrane protein</topology>
    </subcellularLocation>
</comment>
<keyword evidence="5" id="KW-0547">Nucleotide-binding</keyword>
<dbReference type="Gene3D" id="1.20.120.160">
    <property type="entry name" value="HPT domain"/>
    <property type="match status" value="1"/>
</dbReference>
<dbReference type="PANTHER" id="PTHR45339:SF1">
    <property type="entry name" value="HYBRID SIGNAL TRANSDUCTION HISTIDINE KINASE J"/>
    <property type="match status" value="1"/>
</dbReference>
<dbReference type="Pfam" id="PF00072">
    <property type="entry name" value="Response_reg"/>
    <property type="match status" value="1"/>
</dbReference>
<proteinExistence type="predicted"/>
<feature type="modified residue" description="Phosphohistidine" evidence="10">
    <location>
        <position position="554"/>
    </location>
</feature>
<dbReference type="PROSITE" id="PS50894">
    <property type="entry name" value="HPT"/>
    <property type="match status" value="1"/>
</dbReference>
<evidence type="ECO:0000256" key="4">
    <source>
        <dbReference type="ARBA" id="ARBA00022692"/>
    </source>
</evidence>
<dbReference type="Proteomes" id="UP001596456">
    <property type="component" value="Unassembled WGS sequence"/>
</dbReference>
<comment type="caution">
    <text evidence="16">The sequence shown here is derived from an EMBL/GenBank/DDBJ whole genome shotgun (WGS) entry which is preliminary data.</text>
</comment>
<evidence type="ECO:0000256" key="2">
    <source>
        <dbReference type="ARBA" id="ARBA00022475"/>
    </source>
</evidence>
<evidence type="ECO:0000256" key="5">
    <source>
        <dbReference type="ARBA" id="ARBA00022741"/>
    </source>
</evidence>
<keyword evidence="6" id="KW-0067">ATP-binding</keyword>
<evidence type="ECO:0000256" key="10">
    <source>
        <dbReference type="PROSITE-ProRule" id="PRU00110"/>
    </source>
</evidence>
<keyword evidence="3 11" id="KW-0597">Phosphoprotein</keyword>
<evidence type="ECO:0000256" key="1">
    <source>
        <dbReference type="ARBA" id="ARBA00004651"/>
    </source>
</evidence>
<feature type="modified residue" description="4-aspartylphosphate" evidence="11">
    <location>
        <position position="399"/>
    </location>
</feature>
<keyword evidence="2" id="KW-1003">Cell membrane</keyword>
<name>A0ABW2KTG3_9PROT</name>
<gene>
    <name evidence="16" type="ORF">ACFQPS_08880</name>
</gene>
<dbReference type="RefSeq" id="WP_377358250.1">
    <property type="nucleotide sequence ID" value="NZ_JBHTCM010000010.1"/>
</dbReference>
<evidence type="ECO:0000313" key="16">
    <source>
        <dbReference type="EMBL" id="MFC7333273.1"/>
    </source>
</evidence>
<evidence type="ECO:0000256" key="7">
    <source>
        <dbReference type="ARBA" id="ARBA00022989"/>
    </source>
</evidence>
<dbReference type="InterPro" id="IPR001789">
    <property type="entry name" value="Sig_transdc_resp-reg_receiver"/>
</dbReference>
<feature type="transmembrane region" description="Helical" evidence="13">
    <location>
        <begin position="111"/>
        <end position="129"/>
    </location>
</feature>
<dbReference type="PROSITE" id="PS50110">
    <property type="entry name" value="RESPONSE_REGULATORY"/>
    <property type="match status" value="1"/>
</dbReference>
<dbReference type="SUPFAM" id="SSF47226">
    <property type="entry name" value="Histidine-containing phosphotransfer domain, HPT domain"/>
    <property type="match status" value="1"/>
</dbReference>
<dbReference type="SMART" id="SM00448">
    <property type="entry name" value="REC"/>
    <property type="match status" value="1"/>
</dbReference>
<evidence type="ECO:0000256" key="8">
    <source>
        <dbReference type="ARBA" id="ARBA00023012"/>
    </source>
</evidence>
<protein>
    <submittedName>
        <fullName evidence="16">Response regulator</fullName>
    </submittedName>
</protein>
<sequence length="614" mass="64042">MSSPAAPPPAAPTAPDALPAWRLLTRQTQTALAVIGLVCLLTIVADLTLAGSGGDVTALIAGRLALVAVSLAVLRLTFLPPAPKRLGMALALWQAMLILLQFATVTVWPPGLPADVAALVFLLAVYMLLPNPLAVAIGLGTVLTLGHLGLAWVLSPTGSPPEPAVLLAAAAANFIGILSIQRQQMQARVLGALREEEERRRGAELMLAAEREGWERARAIARAERAAFLQSVPIPLLLLDTDGAPTVHSRMAEDLLADLSPEKVQSWFKALLTCPAGQCREAHFQTGGGAARILMASSRPVSIEGAPLLVVVLADVTKLRRLETEALTQEAARQTPAAGRSPPRPGRTLSVLLVEDDDVSRILARTLLEQDGHRVTEAVTGNEAVTSAAAGGFDVVLMDIRLPGLGGPAAARAIRALPDDAASRVPIVAMTSSMAPAHLARYRASGMDRVLPKPVEREPLRLLLAEIAGAAVCALPAPSDAPAGPEAVPAPASAAEHAAEHLDHSVLDGHRAVLGESRIALVIDRFLDAAPETLGAAVSAGSDGDMPALAKAAHKLGSGALTVGLRPLADLARRIEAQAEKGEESEARAGAERLDTLFRAGADELNAYRRRLAD</sequence>
<dbReference type="InterPro" id="IPR011006">
    <property type="entry name" value="CheY-like_superfamily"/>
</dbReference>
<evidence type="ECO:0000259" key="15">
    <source>
        <dbReference type="PROSITE" id="PS50894"/>
    </source>
</evidence>
<reference evidence="17" key="1">
    <citation type="journal article" date="2019" name="Int. J. Syst. Evol. Microbiol.">
        <title>The Global Catalogue of Microorganisms (GCM) 10K type strain sequencing project: providing services to taxonomists for standard genome sequencing and annotation.</title>
        <authorList>
            <consortium name="The Broad Institute Genomics Platform"/>
            <consortium name="The Broad Institute Genome Sequencing Center for Infectious Disease"/>
            <person name="Wu L."/>
            <person name="Ma J."/>
        </authorList>
    </citation>
    <scope>NUCLEOTIDE SEQUENCE [LARGE SCALE GENOMIC DNA]</scope>
    <source>
        <strain evidence="17">CGMCC 1.16275</strain>
    </source>
</reference>
<dbReference type="CDD" id="cd17546">
    <property type="entry name" value="REC_hyHK_CKI1_RcsC-like"/>
    <property type="match status" value="1"/>
</dbReference>
<dbReference type="InterPro" id="IPR008207">
    <property type="entry name" value="Sig_transdc_His_kin_Hpt_dom"/>
</dbReference>
<organism evidence="16 17">
    <name type="scientific">Rhodocista pekingensis</name>
    <dbReference type="NCBI Taxonomy" id="201185"/>
    <lineage>
        <taxon>Bacteria</taxon>
        <taxon>Pseudomonadati</taxon>
        <taxon>Pseudomonadota</taxon>
        <taxon>Alphaproteobacteria</taxon>
        <taxon>Rhodospirillales</taxon>
        <taxon>Azospirillaceae</taxon>
        <taxon>Rhodocista</taxon>
    </lineage>
</organism>
<evidence type="ECO:0000256" key="3">
    <source>
        <dbReference type="ARBA" id="ARBA00022553"/>
    </source>
</evidence>
<evidence type="ECO:0000256" key="11">
    <source>
        <dbReference type="PROSITE-ProRule" id="PRU00169"/>
    </source>
</evidence>
<dbReference type="PANTHER" id="PTHR45339">
    <property type="entry name" value="HYBRID SIGNAL TRANSDUCTION HISTIDINE KINASE J"/>
    <property type="match status" value="1"/>
</dbReference>
<feature type="transmembrane region" description="Helical" evidence="13">
    <location>
        <begin position="86"/>
        <end position="105"/>
    </location>
</feature>
<feature type="domain" description="HPt" evidence="15">
    <location>
        <begin position="515"/>
        <end position="608"/>
    </location>
</feature>
<accession>A0ABW2KTG3</accession>
<feature type="transmembrane region" description="Helical" evidence="13">
    <location>
        <begin position="31"/>
        <end position="50"/>
    </location>
</feature>
<keyword evidence="17" id="KW-1185">Reference proteome</keyword>
<keyword evidence="7 13" id="KW-1133">Transmembrane helix</keyword>
<evidence type="ECO:0000256" key="6">
    <source>
        <dbReference type="ARBA" id="ARBA00022840"/>
    </source>
</evidence>
<evidence type="ECO:0000313" key="17">
    <source>
        <dbReference type="Proteomes" id="UP001596456"/>
    </source>
</evidence>
<feature type="transmembrane region" description="Helical" evidence="13">
    <location>
        <begin position="56"/>
        <end position="74"/>
    </location>
</feature>
<keyword evidence="9 13" id="KW-0472">Membrane</keyword>